<dbReference type="InterPro" id="IPR001478">
    <property type="entry name" value="PDZ"/>
</dbReference>
<feature type="region of interest" description="Disordered" evidence="1">
    <location>
        <begin position="1"/>
        <end position="22"/>
    </location>
</feature>
<keyword evidence="3" id="KW-0675">Receptor</keyword>
<proteinExistence type="predicted"/>
<dbReference type="InterPro" id="IPR036034">
    <property type="entry name" value="PDZ_sf"/>
</dbReference>
<comment type="caution">
    <text evidence="3">The sequence shown here is derived from an EMBL/GenBank/DDBJ whole genome shotgun (WGS) entry which is preliminary data.</text>
</comment>
<reference evidence="3 4" key="1">
    <citation type="submission" date="2015-12" db="EMBL/GenBank/DDBJ databases">
        <title>The genome of Folsomia candida.</title>
        <authorList>
            <person name="Faddeeva A."/>
            <person name="Derks M.F."/>
            <person name="Anvar Y."/>
            <person name="Smit S."/>
            <person name="Van Straalen N."/>
            <person name="Roelofs D."/>
        </authorList>
    </citation>
    <scope>NUCLEOTIDE SEQUENCE [LARGE SCALE GENOMIC DNA]</scope>
    <source>
        <strain evidence="3 4">VU population</strain>
        <tissue evidence="3">Whole body</tissue>
    </source>
</reference>
<gene>
    <name evidence="3" type="ORF">Fcan01_23424</name>
</gene>
<sequence length="166" mass="18060">MDFGSIRRKNKVSQPSSRRKTLSSSNLSCMSFNSASVATKILSVTVPKDFGCDVNLEGKIIHMRHGGPAHALGIVQLGDYIRIVEDDDDQNQMEGDSNLVKLQVTFGVLLVDVRPNYPLVIEIGNRSHTSLGLALADSSENKIRISSIQPGSLADRCGFLQTGDMK</sequence>
<evidence type="ECO:0000313" key="3">
    <source>
        <dbReference type="EMBL" id="OXA41678.1"/>
    </source>
</evidence>
<dbReference type="OrthoDB" id="75502at2759"/>
<feature type="domain" description="PDZ" evidence="2">
    <location>
        <begin position="120"/>
        <end position="166"/>
    </location>
</feature>
<keyword evidence="4" id="KW-1185">Reference proteome</keyword>
<evidence type="ECO:0000313" key="4">
    <source>
        <dbReference type="Proteomes" id="UP000198287"/>
    </source>
</evidence>
<organism evidence="3 4">
    <name type="scientific">Folsomia candida</name>
    <name type="common">Springtail</name>
    <dbReference type="NCBI Taxonomy" id="158441"/>
    <lineage>
        <taxon>Eukaryota</taxon>
        <taxon>Metazoa</taxon>
        <taxon>Ecdysozoa</taxon>
        <taxon>Arthropoda</taxon>
        <taxon>Hexapoda</taxon>
        <taxon>Collembola</taxon>
        <taxon>Entomobryomorpha</taxon>
        <taxon>Isotomoidea</taxon>
        <taxon>Isotomidae</taxon>
        <taxon>Proisotominae</taxon>
        <taxon>Folsomia</taxon>
    </lineage>
</organism>
<dbReference type="Proteomes" id="UP000198287">
    <property type="component" value="Unassembled WGS sequence"/>
</dbReference>
<feature type="compositionally biased region" description="Basic residues" evidence="1">
    <location>
        <begin position="1"/>
        <end position="21"/>
    </location>
</feature>
<dbReference type="SUPFAM" id="SSF50156">
    <property type="entry name" value="PDZ domain-like"/>
    <property type="match status" value="1"/>
</dbReference>
<dbReference type="EMBL" id="LNIX01000028">
    <property type="protein sequence ID" value="OXA41678.1"/>
    <property type="molecule type" value="Genomic_DNA"/>
</dbReference>
<evidence type="ECO:0000256" key="1">
    <source>
        <dbReference type="SAM" id="MobiDB-lite"/>
    </source>
</evidence>
<dbReference type="AlphaFoldDB" id="A0A226D9X6"/>
<accession>A0A226D9X6</accession>
<evidence type="ECO:0000259" key="2">
    <source>
        <dbReference type="PROSITE" id="PS50106"/>
    </source>
</evidence>
<dbReference type="PROSITE" id="PS50106">
    <property type="entry name" value="PDZ"/>
    <property type="match status" value="1"/>
</dbReference>
<protein>
    <submittedName>
        <fullName evidence="3">Glutamate receptor-interacting protein 2</fullName>
    </submittedName>
</protein>
<dbReference type="Gene3D" id="2.30.42.10">
    <property type="match status" value="1"/>
</dbReference>
<name>A0A226D9X6_FOLCA</name>